<evidence type="ECO:0000313" key="2">
    <source>
        <dbReference type="Proteomes" id="UP001177021"/>
    </source>
</evidence>
<organism evidence="1 2">
    <name type="scientific">Trifolium pratense</name>
    <name type="common">Red clover</name>
    <dbReference type="NCBI Taxonomy" id="57577"/>
    <lineage>
        <taxon>Eukaryota</taxon>
        <taxon>Viridiplantae</taxon>
        <taxon>Streptophyta</taxon>
        <taxon>Embryophyta</taxon>
        <taxon>Tracheophyta</taxon>
        <taxon>Spermatophyta</taxon>
        <taxon>Magnoliopsida</taxon>
        <taxon>eudicotyledons</taxon>
        <taxon>Gunneridae</taxon>
        <taxon>Pentapetalae</taxon>
        <taxon>rosids</taxon>
        <taxon>fabids</taxon>
        <taxon>Fabales</taxon>
        <taxon>Fabaceae</taxon>
        <taxon>Papilionoideae</taxon>
        <taxon>50 kb inversion clade</taxon>
        <taxon>NPAAA clade</taxon>
        <taxon>Hologalegina</taxon>
        <taxon>IRL clade</taxon>
        <taxon>Trifolieae</taxon>
        <taxon>Trifolium</taxon>
    </lineage>
</organism>
<keyword evidence="2" id="KW-1185">Reference proteome</keyword>
<evidence type="ECO:0000313" key="1">
    <source>
        <dbReference type="EMBL" id="CAJ2657051.1"/>
    </source>
</evidence>
<dbReference type="Proteomes" id="UP001177021">
    <property type="component" value="Unassembled WGS sequence"/>
</dbReference>
<name>A0ACB0KKH1_TRIPR</name>
<proteinExistence type="predicted"/>
<sequence length="548" mass="61624">MGIEFAIKTLCRSIKADEFAQKRRNSLVSKHGSCWFQLKFTGMMQWGQRRHVRFLGRHEDKKLQFLRENRKEKGVIFERGASRKRKNNVEDEMKGVKVAPFGVSDSEPRMTRRCNQQGVSSSSVAKKSKNEVDDTKKQQLVLYGKKKGKILIDRWCAKRYKSAEESVLKVMKEKEAMYGNPIMRSDLRKEARKYIGDTGLLDHLLKHMAGKVAPGGVERFRRRHNAEGSMEYWLESADLVDIRKELGVQDTYWTPPPGWKPGDGISPDHVNSNELRMIRNEIIKLKREMQELASKKEEEALAIVATPTSCLSSLNCEDYGSQVSKQDIYVDLVHRKAKIEEQLKEISLAMSVIEDQLGMLKPAVVQEPIMSESSTPPALLLGPATLAQNIGEETSEDVKGTNDKETKSADKQMVLSSKSELRAAKIERLKSGFKICKPNGTFMWPNMSVSPNLLTNLDEHTMVPTPTSAFKLVTKSHTQNLSLLNPSSPIIKPLAARRTVSTATLTYVTGPFSPHLSPPLETPRSKITTTITKSSSSINLNESPLGRE</sequence>
<protein>
    <submittedName>
        <fullName evidence="1">Uncharacterized protein</fullName>
    </submittedName>
</protein>
<accession>A0ACB0KKH1</accession>
<reference evidence="1" key="1">
    <citation type="submission" date="2023-10" db="EMBL/GenBank/DDBJ databases">
        <authorList>
            <person name="Rodriguez Cubillos JULIANA M."/>
            <person name="De Vega J."/>
        </authorList>
    </citation>
    <scope>NUCLEOTIDE SEQUENCE</scope>
</reference>
<gene>
    <name evidence="1" type="ORF">MILVUS5_LOCUS23686</name>
</gene>
<comment type="caution">
    <text evidence="1">The sequence shown here is derived from an EMBL/GenBank/DDBJ whole genome shotgun (WGS) entry which is preliminary data.</text>
</comment>
<dbReference type="EMBL" id="CASHSV030000311">
    <property type="protein sequence ID" value="CAJ2657051.1"/>
    <property type="molecule type" value="Genomic_DNA"/>
</dbReference>